<dbReference type="InterPro" id="IPR038872">
    <property type="entry name" value="Put_GTT3"/>
</dbReference>
<evidence type="ECO:0000313" key="3">
    <source>
        <dbReference type="EMBL" id="KIJ60436.1"/>
    </source>
</evidence>
<feature type="transmembrane region" description="Helical" evidence="2">
    <location>
        <begin position="206"/>
        <end position="225"/>
    </location>
</feature>
<dbReference type="Proteomes" id="UP000053820">
    <property type="component" value="Unassembled WGS sequence"/>
</dbReference>
<keyword evidence="2" id="KW-0472">Membrane</keyword>
<proteinExistence type="predicted"/>
<evidence type="ECO:0008006" key="5">
    <source>
        <dbReference type="Google" id="ProtNLM"/>
    </source>
</evidence>
<organism evidence="3 4">
    <name type="scientific">Hydnomerulius pinastri MD-312</name>
    <dbReference type="NCBI Taxonomy" id="994086"/>
    <lineage>
        <taxon>Eukaryota</taxon>
        <taxon>Fungi</taxon>
        <taxon>Dikarya</taxon>
        <taxon>Basidiomycota</taxon>
        <taxon>Agaricomycotina</taxon>
        <taxon>Agaricomycetes</taxon>
        <taxon>Agaricomycetidae</taxon>
        <taxon>Boletales</taxon>
        <taxon>Boletales incertae sedis</taxon>
        <taxon>Leucogyrophana</taxon>
    </lineage>
</organism>
<evidence type="ECO:0000313" key="4">
    <source>
        <dbReference type="Proteomes" id="UP000053820"/>
    </source>
</evidence>
<accession>A0A0C9WAD8</accession>
<dbReference type="HOGENOM" id="CLU_706084_0_0_1"/>
<reference evidence="3 4" key="1">
    <citation type="submission" date="2014-04" db="EMBL/GenBank/DDBJ databases">
        <title>Evolutionary Origins and Diversification of the Mycorrhizal Mutualists.</title>
        <authorList>
            <consortium name="DOE Joint Genome Institute"/>
            <consortium name="Mycorrhizal Genomics Consortium"/>
            <person name="Kohler A."/>
            <person name="Kuo A."/>
            <person name="Nagy L.G."/>
            <person name="Floudas D."/>
            <person name="Copeland A."/>
            <person name="Barry K.W."/>
            <person name="Cichocki N."/>
            <person name="Veneault-Fourrey C."/>
            <person name="LaButti K."/>
            <person name="Lindquist E.A."/>
            <person name="Lipzen A."/>
            <person name="Lundell T."/>
            <person name="Morin E."/>
            <person name="Murat C."/>
            <person name="Riley R."/>
            <person name="Ohm R."/>
            <person name="Sun H."/>
            <person name="Tunlid A."/>
            <person name="Henrissat B."/>
            <person name="Grigoriev I.V."/>
            <person name="Hibbett D.S."/>
            <person name="Martin F."/>
        </authorList>
    </citation>
    <scope>NUCLEOTIDE SEQUENCE [LARGE SCALE GENOMIC DNA]</scope>
    <source>
        <strain evidence="3 4">MD-312</strain>
    </source>
</reference>
<protein>
    <recommendedName>
        <fullName evidence="5">SAP domain-containing protein</fullName>
    </recommendedName>
</protein>
<dbReference type="PANTHER" id="PTHR41807:SF1">
    <property type="entry name" value="GLUTATHIONE TRANSFERASE 3"/>
    <property type="match status" value="1"/>
</dbReference>
<keyword evidence="2" id="KW-0812">Transmembrane</keyword>
<keyword evidence="2" id="KW-1133">Transmembrane helix</keyword>
<keyword evidence="4" id="KW-1185">Reference proteome</keyword>
<evidence type="ECO:0000256" key="1">
    <source>
        <dbReference type="SAM" id="MobiDB-lite"/>
    </source>
</evidence>
<dbReference type="PANTHER" id="PTHR41807">
    <property type="entry name" value="GLUTATHIONE TRANSFERASE 3"/>
    <property type="match status" value="1"/>
</dbReference>
<dbReference type="GO" id="GO:0016020">
    <property type="term" value="C:membrane"/>
    <property type="evidence" value="ECO:0007669"/>
    <property type="project" value="TreeGrafter"/>
</dbReference>
<dbReference type="Pfam" id="PF18953">
    <property type="entry name" value="SAP_new25"/>
    <property type="match status" value="1"/>
</dbReference>
<dbReference type="EMBL" id="KN839872">
    <property type="protein sequence ID" value="KIJ60436.1"/>
    <property type="molecule type" value="Genomic_DNA"/>
</dbReference>
<dbReference type="AlphaFoldDB" id="A0A0C9WAD8"/>
<dbReference type="OrthoDB" id="5569309at2759"/>
<name>A0A0C9WAD8_9AGAM</name>
<feature type="region of interest" description="Disordered" evidence="1">
    <location>
        <begin position="131"/>
        <end position="151"/>
    </location>
</feature>
<gene>
    <name evidence="3" type="ORF">HYDPIDRAFT_32241</name>
</gene>
<feature type="transmembrane region" description="Helical" evidence="2">
    <location>
        <begin position="258"/>
        <end position="285"/>
    </location>
</feature>
<evidence type="ECO:0000256" key="2">
    <source>
        <dbReference type="SAM" id="Phobius"/>
    </source>
</evidence>
<sequence length="387" mass="42260">MAPIAYAGGLQPKKKAELQEIAQALDISDAGTKEDIQNRIKKHLDQNQSQLEANPVFAGLFGRRKRSVQPQFANARFVPSPASESTDEIIVKTSGSPANTRSARRTLTIDPIREVTPVPEAREVSMMLKNAPMSPPEEESSASLLVEPTPRKEGRMITSTPKSILRNVPRPSVELAATSFKKIQVDAKQRARTYLLASRTILSNSANLWLITAVLELLYVLYAVIPWQSVEFASSQGDDPGKFYLSIPYPPLATFQSYAFWGVLAHWAIPTLALPAFFGSVVTFNPANAASARVPRVLPLDPLTASIMRLAAQYAYPYESLNATIQGVDVIGPRWRILNAAVGVALAFAEAIFTAPSAYTEARARMRASTPRRTIAPEDSLITLGES</sequence>